<organism evidence="4">
    <name type="scientific">Selaginella moellendorffii</name>
    <name type="common">Spikemoss</name>
    <dbReference type="NCBI Taxonomy" id="88036"/>
    <lineage>
        <taxon>Eukaryota</taxon>
        <taxon>Viridiplantae</taxon>
        <taxon>Streptophyta</taxon>
        <taxon>Embryophyta</taxon>
        <taxon>Tracheophyta</taxon>
        <taxon>Lycopodiopsida</taxon>
        <taxon>Selaginellales</taxon>
        <taxon>Selaginellaceae</taxon>
        <taxon>Selaginella</taxon>
    </lineage>
</organism>
<dbReference type="EMBL" id="GL377568">
    <property type="protein sequence ID" value="EFJ35215.1"/>
    <property type="molecule type" value="Genomic_DNA"/>
</dbReference>
<evidence type="ECO:0000313" key="4">
    <source>
        <dbReference type="Proteomes" id="UP000001514"/>
    </source>
</evidence>
<dbReference type="InterPro" id="IPR035669">
    <property type="entry name" value="SGNH_plant_lipase-like"/>
</dbReference>
<sequence length="349" mass="38436">MVNETSSIATPPFTSPLVPGFFVYGDSTVDVGNNNYLQTIARANLAPYGRDFDTHLPTGRFSNGRLSVDYLALFLGLPFIPPLLSRNFTSQMQGVNFASAGAGILNPSGSDLGQHIPMAEQVEHIVEIQQRLASKIGEDAANAVISNSIHYISIGSNDFIHYYLRNVSDVQNKMTNFEFNQLLISSLVGHIEDMYARGIRKVVTIGLGPLGCVPFYLYTFNQTGAGCVDSINFMIAEFNNALRVTAQSLAMKHRNLRIIYCDVFQSLMPIVRTPLQYGFVTSRSACCGAGRFGGWMMCMFPQMACSNASSYLWWDEFHPTDKANFLLARDIWSGNVCEPGGLQDLAKAS</sequence>
<evidence type="ECO:0000313" key="3">
    <source>
        <dbReference type="EMBL" id="EFJ35215.1"/>
    </source>
</evidence>
<keyword evidence="2" id="KW-0378">Hydrolase</keyword>
<dbReference type="eggNOG" id="ENOG502QTIJ">
    <property type="taxonomic scope" value="Eukaryota"/>
</dbReference>
<dbReference type="STRING" id="88036.D8QWD8"/>
<keyword evidence="4" id="KW-1185">Reference proteome</keyword>
<dbReference type="PANTHER" id="PTHR45648">
    <property type="entry name" value="GDSL LIPASE/ACYLHYDROLASE FAMILY PROTEIN (AFU_ORTHOLOGUE AFUA_4G14700)"/>
    <property type="match status" value="1"/>
</dbReference>
<evidence type="ECO:0000256" key="2">
    <source>
        <dbReference type="ARBA" id="ARBA00022801"/>
    </source>
</evidence>
<dbReference type="CDD" id="cd01837">
    <property type="entry name" value="SGNH_plant_lipase_like"/>
    <property type="match status" value="1"/>
</dbReference>
<reference evidence="3 4" key="1">
    <citation type="journal article" date="2011" name="Science">
        <title>The Selaginella genome identifies genetic changes associated with the evolution of vascular plants.</title>
        <authorList>
            <person name="Banks J.A."/>
            <person name="Nishiyama T."/>
            <person name="Hasebe M."/>
            <person name="Bowman J.L."/>
            <person name="Gribskov M."/>
            <person name="dePamphilis C."/>
            <person name="Albert V.A."/>
            <person name="Aono N."/>
            <person name="Aoyama T."/>
            <person name="Ambrose B.A."/>
            <person name="Ashton N.W."/>
            <person name="Axtell M.J."/>
            <person name="Barker E."/>
            <person name="Barker M.S."/>
            <person name="Bennetzen J.L."/>
            <person name="Bonawitz N.D."/>
            <person name="Chapple C."/>
            <person name="Cheng C."/>
            <person name="Correa L.G."/>
            <person name="Dacre M."/>
            <person name="DeBarry J."/>
            <person name="Dreyer I."/>
            <person name="Elias M."/>
            <person name="Engstrom E.M."/>
            <person name="Estelle M."/>
            <person name="Feng L."/>
            <person name="Finet C."/>
            <person name="Floyd S.K."/>
            <person name="Frommer W.B."/>
            <person name="Fujita T."/>
            <person name="Gramzow L."/>
            <person name="Gutensohn M."/>
            <person name="Harholt J."/>
            <person name="Hattori M."/>
            <person name="Heyl A."/>
            <person name="Hirai T."/>
            <person name="Hiwatashi Y."/>
            <person name="Ishikawa M."/>
            <person name="Iwata M."/>
            <person name="Karol K.G."/>
            <person name="Koehler B."/>
            <person name="Kolukisaoglu U."/>
            <person name="Kubo M."/>
            <person name="Kurata T."/>
            <person name="Lalonde S."/>
            <person name="Li K."/>
            <person name="Li Y."/>
            <person name="Litt A."/>
            <person name="Lyons E."/>
            <person name="Manning G."/>
            <person name="Maruyama T."/>
            <person name="Michael T.P."/>
            <person name="Mikami K."/>
            <person name="Miyazaki S."/>
            <person name="Morinaga S."/>
            <person name="Murata T."/>
            <person name="Mueller-Roeber B."/>
            <person name="Nelson D.R."/>
            <person name="Obara M."/>
            <person name="Oguri Y."/>
            <person name="Olmstead R.G."/>
            <person name="Onodera N."/>
            <person name="Petersen B.L."/>
            <person name="Pils B."/>
            <person name="Prigge M."/>
            <person name="Rensing S.A."/>
            <person name="Riano-Pachon D.M."/>
            <person name="Roberts A.W."/>
            <person name="Sato Y."/>
            <person name="Scheller H.V."/>
            <person name="Schulz B."/>
            <person name="Schulz C."/>
            <person name="Shakirov E.V."/>
            <person name="Shibagaki N."/>
            <person name="Shinohara N."/>
            <person name="Shippen D.E."/>
            <person name="Soerensen I."/>
            <person name="Sotooka R."/>
            <person name="Sugimoto N."/>
            <person name="Sugita M."/>
            <person name="Sumikawa N."/>
            <person name="Tanurdzic M."/>
            <person name="Theissen G."/>
            <person name="Ulvskov P."/>
            <person name="Wakazuki S."/>
            <person name="Weng J.K."/>
            <person name="Willats W.W."/>
            <person name="Wipf D."/>
            <person name="Wolf P.G."/>
            <person name="Yang L."/>
            <person name="Zimmer A.D."/>
            <person name="Zhu Q."/>
            <person name="Mitros T."/>
            <person name="Hellsten U."/>
            <person name="Loque D."/>
            <person name="Otillar R."/>
            <person name="Salamov A."/>
            <person name="Schmutz J."/>
            <person name="Shapiro H."/>
            <person name="Lindquist E."/>
            <person name="Lucas S."/>
            <person name="Rokhsar D."/>
            <person name="Grigoriev I.V."/>
        </authorList>
    </citation>
    <scope>NUCLEOTIDE SEQUENCE [LARGE SCALE GENOMIC DNA]</scope>
</reference>
<name>D8QWD8_SELML</name>
<dbReference type="PANTHER" id="PTHR45648:SF13">
    <property type="entry name" value="OS02G0290900 PROTEIN"/>
    <property type="match status" value="1"/>
</dbReference>
<proteinExistence type="inferred from homology"/>
<dbReference type="Gramene" id="EFJ35215">
    <property type="protein sequence ID" value="EFJ35215"/>
    <property type="gene ID" value="SELMODRAFT_80189"/>
</dbReference>
<dbReference type="AlphaFoldDB" id="D8QWD8"/>
<dbReference type="InParanoid" id="D8QWD8"/>
<dbReference type="Gene3D" id="3.40.50.1110">
    <property type="entry name" value="SGNH hydrolase"/>
    <property type="match status" value="1"/>
</dbReference>
<dbReference type="InterPro" id="IPR001087">
    <property type="entry name" value="GDSL"/>
</dbReference>
<dbReference type="SUPFAM" id="SSF52266">
    <property type="entry name" value="SGNH hydrolase"/>
    <property type="match status" value="1"/>
</dbReference>
<dbReference type="Pfam" id="PF00657">
    <property type="entry name" value="Lipase_GDSL"/>
    <property type="match status" value="1"/>
</dbReference>
<accession>D8QWD8</accession>
<dbReference type="KEGG" id="smo:SELMODRAFT_80189"/>
<protein>
    <submittedName>
        <fullName evidence="3">Uncharacterized protein</fullName>
    </submittedName>
</protein>
<evidence type="ECO:0000256" key="1">
    <source>
        <dbReference type="ARBA" id="ARBA00008668"/>
    </source>
</evidence>
<dbReference type="Proteomes" id="UP000001514">
    <property type="component" value="Unassembled WGS sequence"/>
</dbReference>
<dbReference type="GO" id="GO:0016788">
    <property type="term" value="F:hydrolase activity, acting on ester bonds"/>
    <property type="evidence" value="ECO:0007669"/>
    <property type="project" value="InterPro"/>
</dbReference>
<dbReference type="HOGENOM" id="CLU_015101_0_1_1"/>
<gene>
    <name evidence="3" type="ORF">SELMODRAFT_80189</name>
</gene>
<comment type="similarity">
    <text evidence="1">Belongs to the 'GDSL' lipolytic enzyme family.</text>
</comment>
<dbReference type="InterPro" id="IPR051058">
    <property type="entry name" value="GDSL_Est/Lipase"/>
</dbReference>
<dbReference type="InterPro" id="IPR036514">
    <property type="entry name" value="SGNH_hydro_sf"/>
</dbReference>